<dbReference type="InterPro" id="IPR002022">
    <property type="entry name" value="Pec_lyase"/>
</dbReference>
<dbReference type="SMART" id="SM00656">
    <property type="entry name" value="Amb_all"/>
    <property type="match status" value="1"/>
</dbReference>
<evidence type="ECO:0000313" key="12">
    <source>
        <dbReference type="Proteomes" id="UP000008698"/>
    </source>
</evidence>
<evidence type="ECO:0000256" key="1">
    <source>
        <dbReference type="ARBA" id="ARBA00010980"/>
    </source>
</evidence>
<gene>
    <name evidence="11" type="ORF">VDBG_02740</name>
</gene>
<evidence type="ECO:0000256" key="5">
    <source>
        <dbReference type="ARBA" id="ARBA00023239"/>
    </source>
</evidence>
<keyword evidence="4" id="KW-0325">Glycoprotein</keyword>
<evidence type="ECO:0000259" key="10">
    <source>
        <dbReference type="SMART" id="SM00656"/>
    </source>
</evidence>
<dbReference type="InterPro" id="IPR045032">
    <property type="entry name" value="PEL"/>
</dbReference>
<keyword evidence="3" id="KW-1015">Disulfide bond</keyword>
<evidence type="ECO:0000313" key="11">
    <source>
        <dbReference type="EMBL" id="EEY16631.1"/>
    </source>
</evidence>
<evidence type="ECO:0000256" key="3">
    <source>
        <dbReference type="ARBA" id="ARBA00023157"/>
    </source>
</evidence>
<protein>
    <recommendedName>
        <fullName evidence="8">pectin lyase</fullName>
        <ecNumber evidence="8">4.2.2.10</ecNumber>
    </recommendedName>
</protein>
<dbReference type="AlphaFoldDB" id="C9SEN8"/>
<comment type="similarity">
    <text evidence="1">Belongs to the polysaccharide lyase 1 family.</text>
</comment>
<organism evidence="12">
    <name type="scientific">Verticillium alfalfae (strain VaMs.102 / ATCC MYA-4576 / FGSC 10136)</name>
    <name type="common">Verticillium wilt of alfalfa</name>
    <name type="synonym">Verticillium albo-atrum</name>
    <dbReference type="NCBI Taxonomy" id="526221"/>
    <lineage>
        <taxon>Eukaryota</taxon>
        <taxon>Fungi</taxon>
        <taxon>Dikarya</taxon>
        <taxon>Ascomycota</taxon>
        <taxon>Pezizomycotina</taxon>
        <taxon>Sordariomycetes</taxon>
        <taxon>Hypocreomycetidae</taxon>
        <taxon>Glomerellales</taxon>
        <taxon>Plectosphaerellaceae</taxon>
        <taxon>Verticillium</taxon>
    </lineage>
</organism>
<feature type="domain" description="Pectate lyase" evidence="10">
    <location>
        <begin position="90"/>
        <end position="282"/>
    </location>
</feature>
<dbReference type="KEGG" id="val:VDBG_02740"/>
<dbReference type="Gene3D" id="2.160.20.10">
    <property type="entry name" value="Single-stranded right-handed beta-helix, Pectin lyase-like"/>
    <property type="match status" value="1"/>
</dbReference>
<dbReference type="GeneID" id="9533634"/>
<dbReference type="eggNOG" id="ENOG502SJIR">
    <property type="taxonomic scope" value="Eukaryota"/>
</dbReference>
<dbReference type="HOGENOM" id="CLU_021980_0_0_1"/>
<evidence type="ECO:0000256" key="8">
    <source>
        <dbReference type="ARBA" id="ARBA00039082"/>
    </source>
</evidence>
<dbReference type="PANTHER" id="PTHR31683:SF67">
    <property type="entry name" value="PECTIN LYASE F-RELATED"/>
    <property type="match status" value="1"/>
</dbReference>
<reference evidence="12" key="1">
    <citation type="journal article" date="2011" name="PLoS Pathog.">
        <title>Comparative genomics yields insights into niche adaptation of plant vascular wilt pathogens.</title>
        <authorList>
            <person name="Klosterman S.J."/>
            <person name="Subbarao K.V."/>
            <person name="Kang S."/>
            <person name="Veronese P."/>
            <person name="Gold S.E."/>
            <person name="Thomma B.P.H.J."/>
            <person name="Chen Z."/>
            <person name="Henrissat B."/>
            <person name="Lee Y.-H."/>
            <person name="Park J."/>
            <person name="Garcia-Pedrajas M.D."/>
            <person name="Barbara D.J."/>
            <person name="Anchieta A."/>
            <person name="de Jonge R."/>
            <person name="Santhanam P."/>
            <person name="Maruthachalam K."/>
            <person name="Atallah Z."/>
            <person name="Amyotte S.G."/>
            <person name="Paz Z."/>
            <person name="Inderbitzin P."/>
            <person name="Hayes R.J."/>
            <person name="Heiman D.I."/>
            <person name="Young S."/>
            <person name="Zeng Q."/>
            <person name="Engels R."/>
            <person name="Galagan J."/>
            <person name="Cuomo C.A."/>
            <person name="Dobinson K.F."/>
            <person name="Ma L.-J."/>
        </authorList>
    </citation>
    <scope>NUCLEOTIDE SEQUENCE [LARGE SCALE GENOMIC DNA]</scope>
    <source>
        <strain evidence="12">VaMs.102 / ATCC MYA-4576 / FGSC 10136</strain>
    </source>
</reference>
<comment type="catalytic activity">
    <reaction evidence="6">
        <text>Eliminative cleavage of (1-&gt;4)-alpha-D-galacturonan methyl ester to give oligosaccharides with 4-deoxy-6-O-methyl-alpha-D-galact-4-enuronosyl groups at their non-reducing ends.</text>
        <dbReference type="EC" id="4.2.2.10"/>
    </reaction>
</comment>
<keyword evidence="12" id="KW-1185">Reference proteome</keyword>
<dbReference type="GO" id="GO:0047490">
    <property type="term" value="F:pectin lyase activity"/>
    <property type="evidence" value="ECO:0007669"/>
    <property type="project" value="UniProtKB-EC"/>
</dbReference>
<evidence type="ECO:0000256" key="6">
    <source>
        <dbReference type="ARBA" id="ARBA00036818"/>
    </source>
</evidence>
<dbReference type="EC" id="4.2.2.10" evidence="8"/>
<evidence type="ECO:0000256" key="2">
    <source>
        <dbReference type="ARBA" id="ARBA00022729"/>
    </source>
</evidence>
<evidence type="ECO:0000256" key="9">
    <source>
        <dbReference type="SAM" id="SignalP"/>
    </source>
</evidence>
<name>C9SEN8_VERA1</name>
<dbReference type="OMA" id="ARCIVID"/>
<comment type="function">
    <text evidence="7">Pectinolytic enzymes consist of four classes of enzymes: pectin lyase, polygalacturonase, pectin methylesterase and rhamnogalacturonase. Among pectinolytic enzymes, pectin lyase is the most important in depolymerization of pectin, since it cleaves internal glycosidic bonds of highly methylated pectins.</text>
</comment>
<sequence length="474" mass="50450">MHFTTIALLVGAPTLSFAQVVGKAYGFAAGVTGGGSATPAVPKDIAQLKSWLGDDTPRVIRIDKTFNFIGSEGSVTEMGCRNKNVCTFLNGGQDWIKPDCDSEQTPVQVTYDKAGTVGIIVGSNKSIVGVGKRASCTARNLNPQHIWGGDGISLEGQNNGVWIDHNKFTRVGRQMFVSHFDANTATLSNNEFDGKTSYSRTCNNKHYWTIMMVGKLDKITFDKNYLHDVSGRAPKIGSESGTQIIQAVNNYYNYNTGHAFDISFAGARVLIEGNRLENQPQPMTPASSTGKVYNVPDDASRTNCASYLGRNCEANAITASGAITARKDNSVLTELESVTSSHDWRATCEFRECVMIFLVEFETPQAVIDALDDSTYALASSGGPKLAIPGAIFIAFPYISSALAGSSGPTSVSDASQGCPIINSRFPSDGGLSKSGVRATATKMVASGFVTLDTHVSRGNDSSLASVDPKLPGD</sequence>
<dbReference type="Proteomes" id="UP000008698">
    <property type="component" value="Unassembled WGS sequence"/>
</dbReference>
<keyword evidence="2 9" id="KW-0732">Signal</keyword>
<evidence type="ECO:0000256" key="7">
    <source>
        <dbReference type="ARBA" id="ARBA00037631"/>
    </source>
</evidence>
<evidence type="ECO:0000256" key="4">
    <source>
        <dbReference type="ARBA" id="ARBA00023180"/>
    </source>
</evidence>
<dbReference type="InterPro" id="IPR011050">
    <property type="entry name" value="Pectin_lyase_fold/virulence"/>
</dbReference>
<dbReference type="PANTHER" id="PTHR31683">
    <property type="entry name" value="PECTATE LYASE 18-RELATED"/>
    <property type="match status" value="1"/>
</dbReference>
<accession>C9SEN8</accession>
<dbReference type="SUPFAM" id="SSF51126">
    <property type="entry name" value="Pectin lyase-like"/>
    <property type="match status" value="1"/>
</dbReference>
<proteinExistence type="inferred from homology"/>
<dbReference type="GO" id="GO:0030570">
    <property type="term" value="F:pectate lyase activity"/>
    <property type="evidence" value="ECO:0007669"/>
    <property type="project" value="InterPro"/>
</dbReference>
<dbReference type="RefSeq" id="XP_003006601.1">
    <property type="nucleotide sequence ID" value="XM_003006555.1"/>
</dbReference>
<dbReference type="OrthoDB" id="1637350at2759"/>
<feature type="chain" id="PRO_5003001973" description="pectin lyase" evidence="9">
    <location>
        <begin position="19"/>
        <end position="474"/>
    </location>
</feature>
<feature type="signal peptide" evidence="9">
    <location>
        <begin position="1"/>
        <end position="18"/>
    </location>
</feature>
<keyword evidence="5 11" id="KW-0456">Lyase</keyword>
<dbReference type="EMBL" id="DS985216">
    <property type="protein sequence ID" value="EEY16631.1"/>
    <property type="molecule type" value="Genomic_DNA"/>
</dbReference>
<dbReference type="InterPro" id="IPR012334">
    <property type="entry name" value="Pectin_lyas_fold"/>
</dbReference>